<accession>A0ACC1BTP4</accession>
<protein>
    <submittedName>
        <fullName evidence="1">Uncharacterized protein</fullName>
    </submittedName>
</protein>
<organism evidence="1 2">
    <name type="scientific">Pistacia atlantica</name>
    <dbReference type="NCBI Taxonomy" id="434234"/>
    <lineage>
        <taxon>Eukaryota</taxon>
        <taxon>Viridiplantae</taxon>
        <taxon>Streptophyta</taxon>
        <taxon>Embryophyta</taxon>
        <taxon>Tracheophyta</taxon>
        <taxon>Spermatophyta</taxon>
        <taxon>Magnoliopsida</taxon>
        <taxon>eudicotyledons</taxon>
        <taxon>Gunneridae</taxon>
        <taxon>Pentapetalae</taxon>
        <taxon>rosids</taxon>
        <taxon>malvids</taxon>
        <taxon>Sapindales</taxon>
        <taxon>Anacardiaceae</taxon>
        <taxon>Pistacia</taxon>
    </lineage>
</organism>
<evidence type="ECO:0000313" key="2">
    <source>
        <dbReference type="Proteomes" id="UP001164250"/>
    </source>
</evidence>
<dbReference type="EMBL" id="CM047899">
    <property type="protein sequence ID" value="KAJ0102578.1"/>
    <property type="molecule type" value="Genomic_DNA"/>
</dbReference>
<sequence length="1572" mass="178942">MLKLTDNGKFDGVGHPTTLPGIEFLKPNQFQIFGSSKSAIDDIIEALKNDKIYMVGLYGMGGAGKTTLAKEVGNRVKEIFNEVVMVTISQTPNFKNIQGQLASELRLSLLEQGEEETARRLFKRFTEPEKKILVILDDVWRKFELKSILGIPLDDDNKNCKILLTTRRQQVCIDMGCQSRIQLNVLNDDEAVALLKRHAGIGDASTLNPLAIKIAKECDGLPLALVAIGSALREKDSDEWKQRGREANPNPNPSKKNSRGGKDKSVDVIASMEARVMRNEVNVAEVKEHLDVLDQKMDDVEGMVETMGEFRQHVADKHQAFEEFQVVVLDSLRTLQAQVEELRSGLEESKGDWAFCKRAVANGVVTNAAPPARVEVPRPRKYGGKRDAQELENFLWSMERYFEATNVQSEQERVNIATGYLEDHAIAWWQRKHAEIMQGTCIINTWELLKCEIKKQFYPGNVAYEARKKMRELKHTGPISRYVDEFSKLMLQVDNMNSEDLLFNFMEGLQPWAQRELQRRQVANISTALTEADTLVEFRKERHPSRKRMASPITAKVGEERETNHPTEKGDKPPHKKEWRKDGKKEYKRRENCYLCDGDHWIREFFKDMKALQVVTLIDVDPMSFKSLELLTNLQSLKLKGCKLRDISFLGKLTRLKVLELEGSSLAGEWPKELGDQLSELRVLDVRHSKLRIPRDGLRRFSQLEELYADSCFFWPSDEITSAEESWATVCELNSLSCLVTLSLQINNKCLPNGFAFPKLERYVINVPSFVGIVRTGYKRSLRMFGIEAASLIAFEELSQNVQSLYLSHVKGLQNYFPSVDQTCFSELIYLESGSCEELKCIIDTSQRQAPAAAFSNLKTLILSDMSHLEEIYKGAEPPNTFLEKLETVKMSGCHSMCNVYPPMLLQRLHQLKKAEIISCNKLSEVFKLEGLCQTEGENSAVLSSLESLMLWNLPELRFIWKGPIRLVSFKNLAHVEVIGCSNLKNLFALSIVRRLVQLEELIISDCGRLEHIVSDYNQGDEIAEIENGKNIVLPKLIKLRLQKLPKLISFCSENYYSTCPILQLLEVDGCPKWTTPIIVEANMQDPPEFRHLQDCNDDVIPGTLVHGLQNLEGVKLIGCAVQVVFQLEGVVAERRKHKLSFPRLKNLKLKFLEKLEGLCMGLSLTHVPSLQNLTYLEVDSCSRLRYIFSATLARNMMQLKYLHISNCAELEQIIVVEEEEYQAFLNNNLQPDTFRNILEVEVKSCSKLKCLFPTTIARGLQQLEVLVVEHNFQLEEVFGHKEVAGIMEDEEIVLPRLNYLRLRALPSLTNFCPEGCHFIFPSLRKLKFQDCGATVPIFSLTGDECVHADEKKLRVLRIRGCNNLCGGISLFSCGFNNLEYLSIWNCGVQVVFQLGDVAVDGQSHQLTHIFSPTFARNMLQLKILSVADCMELQQIVVEDDDDDDHPQSLFPNLSEINVKWCDKLKCVIPITMARDLQQLKVVTVAWANQLEEVFGHTDRVDVMTDNEIQLPQLDRLYLKDLPNLANFCPIGYHFIFPSLNTLIVERCPEMNTAFSSNQQNEFVHAEAQVLF</sequence>
<keyword evidence="2" id="KW-1185">Reference proteome</keyword>
<gene>
    <name evidence="1" type="ORF">Patl1_04661</name>
</gene>
<dbReference type="Proteomes" id="UP001164250">
    <property type="component" value="Chromosome 3"/>
</dbReference>
<name>A0ACC1BTP4_9ROSI</name>
<comment type="caution">
    <text evidence="1">The sequence shown here is derived from an EMBL/GenBank/DDBJ whole genome shotgun (WGS) entry which is preliminary data.</text>
</comment>
<evidence type="ECO:0000313" key="1">
    <source>
        <dbReference type="EMBL" id="KAJ0102578.1"/>
    </source>
</evidence>
<reference evidence="2" key="1">
    <citation type="journal article" date="2023" name="G3 (Bethesda)">
        <title>Genome assembly and association tests identify interacting loci associated with vigor, precocity, and sex in interspecific pistachio rootstocks.</title>
        <authorList>
            <person name="Palmer W."/>
            <person name="Jacygrad E."/>
            <person name="Sagayaradj S."/>
            <person name="Cavanaugh K."/>
            <person name="Han R."/>
            <person name="Bertier L."/>
            <person name="Beede B."/>
            <person name="Kafkas S."/>
            <person name="Golino D."/>
            <person name="Preece J."/>
            <person name="Michelmore R."/>
        </authorList>
    </citation>
    <scope>NUCLEOTIDE SEQUENCE [LARGE SCALE GENOMIC DNA]</scope>
</reference>
<proteinExistence type="predicted"/>